<accession>A0ABY7U7K3</accession>
<keyword evidence="3" id="KW-1185">Reference proteome</keyword>
<evidence type="ECO:0000256" key="1">
    <source>
        <dbReference type="SAM" id="Phobius"/>
    </source>
</evidence>
<reference evidence="2 3" key="1">
    <citation type="submission" date="2020-10" db="EMBL/GenBank/DDBJ databases">
        <title>Complete genome sequence of Corynebacterium massiliense DSM 45435, type strain of Corynebacterium massiliense.</title>
        <authorList>
            <person name="Busche T."/>
            <person name="Kalinowski J."/>
            <person name="Ruckert C."/>
        </authorList>
    </citation>
    <scope>NUCLEOTIDE SEQUENCE [LARGE SCALE GENOMIC DNA]</scope>
    <source>
        <strain evidence="2 3">DSM 45435</strain>
    </source>
</reference>
<organism evidence="2 3">
    <name type="scientific">Corynebacterium massiliense DSM 45435</name>
    <dbReference type="NCBI Taxonomy" id="1121364"/>
    <lineage>
        <taxon>Bacteria</taxon>
        <taxon>Bacillati</taxon>
        <taxon>Actinomycetota</taxon>
        <taxon>Actinomycetes</taxon>
        <taxon>Mycobacteriales</taxon>
        <taxon>Corynebacteriaceae</taxon>
        <taxon>Corynebacterium</taxon>
    </lineage>
</organism>
<dbReference type="RefSeq" id="WP_022862164.1">
    <property type="nucleotide sequence ID" value="NZ_ATVG01000001.1"/>
</dbReference>
<sequence>MPRPWPDSARGRLTLGIAFVCVAAVVLIWLLKLPGFLLATALTVAILSMVRSRPNASEHTALRSSIQLSAEDISDVLNEYKHFLTSSDAEALADRTLNRPALADKDCTHPDISGFFYQCSAAQRFLNRLDARLAKDLETAELENLLAVTDQRASKLTDAWILARRAAYQLGSDYS</sequence>
<keyword evidence="1" id="KW-0472">Membrane</keyword>
<protein>
    <submittedName>
        <fullName evidence="2">Uncharacterized protein</fullName>
    </submittedName>
</protein>
<dbReference type="Proteomes" id="UP001220064">
    <property type="component" value="Chromosome"/>
</dbReference>
<dbReference type="EMBL" id="CP063189">
    <property type="protein sequence ID" value="WCZ32690.1"/>
    <property type="molecule type" value="Genomic_DNA"/>
</dbReference>
<keyword evidence="1" id="KW-0812">Transmembrane</keyword>
<keyword evidence="1" id="KW-1133">Transmembrane helix</keyword>
<gene>
    <name evidence="2" type="ORF">CMASS_06280</name>
</gene>
<feature type="transmembrane region" description="Helical" evidence="1">
    <location>
        <begin position="12"/>
        <end position="30"/>
    </location>
</feature>
<proteinExistence type="predicted"/>
<name>A0ABY7U7K3_9CORY</name>
<evidence type="ECO:0000313" key="3">
    <source>
        <dbReference type="Proteomes" id="UP001220064"/>
    </source>
</evidence>
<evidence type="ECO:0000313" key="2">
    <source>
        <dbReference type="EMBL" id="WCZ32690.1"/>
    </source>
</evidence>